<gene>
    <name evidence="5" type="ordered locus">Sked_21140</name>
</gene>
<dbReference type="Proteomes" id="UP000000322">
    <property type="component" value="Chromosome"/>
</dbReference>
<evidence type="ECO:0000256" key="1">
    <source>
        <dbReference type="ARBA" id="ARBA00023015"/>
    </source>
</evidence>
<protein>
    <submittedName>
        <fullName evidence="5">Transcriptional regulator</fullName>
    </submittedName>
</protein>
<evidence type="ECO:0000313" key="5">
    <source>
        <dbReference type="EMBL" id="ACZ22034.1"/>
    </source>
</evidence>
<dbReference type="STRING" id="446469.Sked_21140"/>
<dbReference type="KEGG" id="ske:Sked_21140"/>
<dbReference type="InterPro" id="IPR010982">
    <property type="entry name" value="Lambda_DNA-bd_dom_sf"/>
</dbReference>
<name>D1BHW4_SANKS</name>
<proteinExistence type="predicted"/>
<organism evidence="5 6">
    <name type="scientific">Sanguibacter keddieii (strain ATCC 51767 / DSM 10542 / NCFB 3025 / ST-74)</name>
    <dbReference type="NCBI Taxonomy" id="446469"/>
    <lineage>
        <taxon>Bacteria</taxon>
        <taxon>Bacillati</taxon>
        <taxon>Actinomycetota</taxon>
        <taxon>Actinomycetes</taxon>
        <taxon>Micrococcales</taxon>
        <taxon>Sanguibacteraceae</taxon>
        <taxon>Sanguibacter</taxon>
    </lineage>
</organism>
<dbReference type="InterPro" id="IPR000843">
    <property type="entry name" value="HTH_LacI"/>
</dbReference>
<reference evidence="5 6" key="1">
    <citation type="journal article" date="2009" name="Stand. Genomic Sci.">
        <title>Complete genome sequence of Sanguibacter keddieii type strain (ST-74).</title>
        <authorList>
            <person name="Ivanova N."/>
            <person name="Sikorski J."/>
            <person name="Sims D."/>
            <person name="Brettin T."/>
            <person name="Detter J.C."/>
            <person name="Han C."/>
            <person name="Lapidus A."/>
            <person name="Copeland A."/>
            <person name="Glavina Del Rio T."/>
            <person name="Nolan M."/>
            <person name="Chen F."/>
            <person name="Lucas S."/>
            <person name="Tice H."/>
            <person name="Cheng J.F."/>
            <person name="Bruce D."/>
            <person name="Goodwin L."/>
            <person name="Pitluck S."/>
            <person name="Pati A."/>
            <person name="Mavromatis K."/>
            <person name="Chen A."/>
            <person name="Palaniappan K."/>
            <person name="D'haeseleer P."/>
            <person name="Chain P."/>
            <person name="Bristow J."/>
            <person name="Eisen J.A."/>
            <person name="Markowitz V."/>
            <person name="Hugenholtz P."/>
            <person name="Goker M."/>
            <person name="Pukall R."/>
            <person name="Klenk H.P."/>
            <person name="Kyrpides N.C."/>
        </authorList>
    </citation>
    <scope>NUCLEOTIDE SEQUENCE [LARGE SCALE GENOMIC DNA]</scope>
    <source>
        <strain evidence="6">ATCC 51767 / DSM 10542 / NCFB 3025 / ST-74</strain>
    </source>
</reference>
<dbReference type="Pfam" id="PF13377">
    <property type="entry name" value="Peripla_BP_3"/>
    <property type="match status" value="1"/>
</dbReference>
<evidence type="ECO:0000256" key="2">
    <source>
        <dbReference type="ARBA" id="ARBA00023125"/>
    </source>
</evidence>
<dbReference type="SUPFAM" id="SSF47413">
    <property type="entry name" value="lambda repressor-like DNA-binding domains"/>
    <property type="match status" value="1"/>
</dbReference>
<accession>D1BHW4</accession>
<sequence length="358" mass="37507">MPENRRSADAPRKPTVYDVAQAAGVSIATVSFVFSKPERVKASTAEQVLAAAESLGYVPSASARGLARGRTGAIGLYAFDYLLDADELDVVPGTVGEGRLFPLYADEVQRGVQLECRRRGFALMLGGARTTPHLPHAIDVAGRVDALIAFAGAMPDKTLTQVASRIPVVELGGAVRQEGVHTIFVDNREGMLELTRHLLEVHGYRDVAYLGELGTPEFVQRFDGFSSAMQAAGLPVPEVLPVHAGDDATTIAVVARLLASGSLPEVLVCDTDQSALAAVDALRAAGVTVPRDVAVTGFDGILASRLSAPPLTTVRQPMELVGRSAVQILADILAGESDADRHELLGSAFVLGGSCGCS</sequence>
<dbReference type="CDD" id="cd06267">
    <property type="entry name" value="PBP1_LacI_sugar_binding-like"/>
    <property type="match status" value="1"/>
</dbReference>
<dbReference type="SMART" id="SM00354">
    <property type="entry name" value="HTH_LACI"/>
    <property type="match status" value="1"/>
</dbReference>
<dbReference type="PANTHER" id="PTHR30146">
    <property type="entry name" value="LACI-RELATED TRANSCRIPTIONAL REPRESSOR"/>
    <property type="match status" value="1"/>
</dbReference>
<dbReference type="HOGENOM" id="CLU_037628_6_2_11"/>
<dbReference type="CDD" id="cd01392">
    <property type="entry name" value="HTH_LacI"/>
    <property type="match status" value="1"/>
</dbReference>
<keyword evidence="3" id="KW-0804">Transcription</keyword>
<dbReference type="EMBL" id="CP001819">
    <property type="protein sequence ID" value="ACZ22034.1"/>
    <property type="molecule type" value="Genomic_DNA"/>
</dbReference>
<dbReference type="Gene3D" id="3.40.50.2300">
    <property type="match status" value="2"/>
</dbReference>
<dbReference type="InterPro" id="IPR028082">
    <property type="entry name" value="Peripla_BP_I"/>
</dbReference>
<evidence type="ECO:0000256" key="3">
    <source>
        <dbReference type="ARBA" id="ARBA00023163"/>
    </source>
</evidence>
<dbReference type="Pfam" id="PF00356">
    <property type="entry name" value="LacI"/>
    <property type="match status" value="1"/>
</dbReference>
<dbReference type="SUPFAM" id="SSF53822">
    <property type="entry name" value="Periplasmic binding protein-like I"/>
    <property type="match status" value="1"/>
</dbReference>
<feature type="domain" description="HTH lacI-type" evidence="4">
    <location>
        <begin position="14"/>
        <end position="68"/>
    </location>
</feature>
<dbReference type="AlphaFoldDB" id="D1BHW4"/>
<keyword evidence="6" id="KW-1185">Reference proteome</keyword>
<dbReference type="InterPro" id="IPR046335">
    <property type="entry name" value="LacI/GalR-like_sensor"/>
</dbReference>
<evidence type="ECO:0000313" key="6">
    <source>
        <dbReference type="Proteomes" id="UP000000322"/>
    </source>
</evidence>
<dbReference type="GO" id="GO:0000976">
    <property type="term" value="F:transcription cis-regulatory region binding"/>
    <property type="evidence" value="ECO:0007669"/>
    <property type="project" value="TreeGrafter"/>
</dbReference>
<evidence type="ECO:0000259" key="4">
    <source>
        <dbReference type="PROSITE" id="PS50932"/>
    </source>
</evidence>
<dbReference type="RefSeq" id="WP_012867103.1">
    <property type="nucleotide sequence ID" value="NC_013521.1"/>
</dbReference>
<dbReference type="Gene3D" id="1.10.260.40">
    <property type="entry name" value="lambda repressor-like DNA-binding domains"/>
    <property type="match status" value="1"/>
</dbReference>
<dbReference type="GO" id="GO:0003700">
    <property type="term" value="F:DNA-binding transcription factor activity"/>
    <property type="evidence" value="ECO:0007669"/>
    <property type="project" value="TreeGrafter"/>
</dbReference>
<keyword evidence="2" id="KW-0238">DNA-binding</keyword>
<keyword evidence="1" id="KW-0805">Transcription regulation</keyword>
<dbReference type="eggNOG" id="COG1609">
    <property type="taxonomic scope" value="Bacteria"/>
</dbReference>
<dbReference type="PANTHER" id="PTHR30146:SF109">
    <property type="entry name" value="HTH-TYPE TRANSCRIPTIONAL REGULATOR GALS"/>
    <property type="match status" value="1"/>
</dbReference>
<dbReference type="OrthoDB" id="4268837at2"/>
<dbReference type="PROSITE" id="PS50932">
    <property type="entry name" value="HTH_LACI_2"/>
    <property type="match status" value="1"/>
</dbReference>